<keyword evidence="7" id="KW-0812">Transmembrane</keyword>
<comment type="subcellular location">
    <subcellularLocation>
        <location evidence="1">Nucleus</location>
    </subcellularLocation>
</comment>
<dbReference type="GO" id="GO:0003677">
    <property type="term" value="F:DNA binding"/>
    <property type="evidence" value="ECO:0007669"/>
    <property type="project" value="UniProtKB-KW"/>
</dbReference>
<accession>A0A0D2ENN6</accession>
<feature type="domain" description="Xylanolytic transcriptional activator regulatory" evidence="8">
    <location>
        <begin position="242"/>
        <end position="324"/>
    </location>
</feature>
<reference evidence="9" key="1">
    <citation type="submission" date="2015-01" db="EMBL/GenBank/DDBJ databases">
        <title>The Genome Sequence of Cladophialophora bantiana CBS 173.52.</title>
        <authorList>
            <consortium name="The Broad Institute Genomics Platform"/>
            <person name="Cuomo C."/>
            <person name="de Hoog S."/>
            <person name="Gorbushina A."/>
            <person name="Stielow B."/>
            <person name="Teixiera M."/>
            <person name="Abouelleil A."/>
            <person name="Chapman S.B."/>
            <person name="Priest M."/>
            <person name="Young S.K."/>
            <person name="Wortman J."/>
            <person name="Nusbaum C."/>
            <person name="Birren B."/>
        </authorList>
    </citation>
    <scope>NUCLEOTIDE SEQUENCE [LARGE SCALE GENOMIC DNA]</scope>
    <source>
        <strain evidence="9">CBS 173.52</strain>
    </source>
</reference>
<dbReference type="SMART" id="SM00906">
    <property type="entry name" value="Fungal_trans"/>
    <property type="match status" value="1"/>
</dbReference>
<dbReference type="PANTHER" id="PTHR46910">
    <property type="entry name" value="TRANSCRIPTION FACTOR PDR1"/>
    <property type="match status" value="1"/>
</dbReference>
<organism evidence="9 10">
    <name type="scientific">Cladophialophora bantiana (strain ATCC 10958 / CBS 173.52 / CDC B-1940 / NIH 8579)</name>
    <name type="common">Xylohypha bantiana</name>
    <dbReference type="NCBI Taxonomy" id="1442370"/>
    <lineage>
        <taxon>Eukaryota</taxon>
        <taxon>Fungi</taxon>
        <taxon>Dikarya</taxon>
        <taxon>Ascomycota</taxon>
        <taxon>Pezizomycotina</taxon>
        <taxon>Eurotiomycetes</taxon>
        <taxon>Chaetothyriomycetidae</taxon>
        <taxon>Chaetothyriales</taxon>
        <taxon>Herpotrichiellaceae</taxon>
        <taxon>Cladophialophora</taxon>
    </lineage>
</organism>
<dbReference type="RefSeq" id="XP_016618270.1">
    <property type="nucleotide sequence ID" value="XM_016765301.1"/>
</dbReference>
<evidence type="ECO:0000256" key="1">
    <source>
        <dbReference type="ARBA" id="ARBA00004123"/>
    </source>
</evidence>
<evidence type="ECO:0000256" key="2">
    <source>
        <dbReference type="ARBA" id="ARBA00023015"/>
    </source>
</evidence>
<name>A0A0D2ENN6_CLAB1</name>
<keyword evidence="2" id="KW-0805">Transcription regulation</keyword>
<dbReference type="OrthoDB" id="4116913at2759"/>
<dbReference type="PANTHER" id="PTHR46910:SF37">
    <property type="entry name" value="ZN(II)2CYS6 TRANSCRIPTION FACTOR (EUROFUNG)"/>
    <property type="match status" value="1"/>
</dbReference>
<evidence type="ECO:0000256" key="5">
    <source>
        <dbReference type="ARBA" id="ARBA00023242"/>
    </source>
</evidence>
<keyword evidence="7" id="KW-0472">Membrane</keyword>
<evidence type="ECO:0000256" key="6">
    <source>
        <dbReference type="SAM" id="MobiDB-lite"/>
    </source>
</evidence>
<keyword evidence="10" id="KW-1185">Reference proteome</keyword>
<keyword evidence="5" id="KW-0539">Nucleus</keyword>
<evidence type="ECO:0000256" key="7">
    <source>
        <dbReference type="SAM" id="Phobius"/>
    </source>
</evidence>
<dbReference type="InterPro" id="IPR050987">
    <property type="entry name" value="AtrR-like"/>
</dbReference>
<evidence type="ECO:0000259" key="8">
    <source>
        <dbReference type="SMART" id="SM00906"/>
    </source>
</evidence>
<dbReference type="InterPro" id="IPR007219">
    <property type="entry name" value="XnlR_reg_dom"/>
</dbReference>
<evidence type="ECO:0000256" key="3">
    <source>
        <dbReference type="ARBA" id="ARBA00023125"/>
    </source>
</evidence>
<feature type="region of interest" description="Disordered" evidence="6">
    <location>
        <begin position="18"/>
        <end position="39"/>
    </location>
</feature>
<dbReference type="GO" id="GO:0005634">
    <property type="term" value="C:nucleus"/>
    <property type="evidence" value="ECO:0007669"/>
    <property type="project" value="UniProtKB-SubCell"/>
</dbReference>
<sequence length="561" mass="63434">MERIENLLAENIARLEETPSLDPLPPTAGSSPDDHVKVKSPKNVSVGRIYSVGYRLGDINLFHGVPFLSLEGQRWIGFRTEESAAVRELGDSQRPLWQNQLGAWPSMNGRDFTVHEHMPKLPPRTHVQQYFDAYRNSPVSSIFPIADPVLFPIVIGRAYGENGKDRIDVATAKACVFSFLAFVSAISNPDDGAFPVINIEECLMGAEILFPDILNARARTEVVDAMIMLAVYQFTHGHVQTADVVLTLASRFLYMLGAHLYPGEEVDGLPTKSPNLEIRTKLHQREMFWLCYTLDREITFRTGRPPIISDTSCDLVFPKYYSRQNAEGFRGLTRLPGDLGLSLIKSKAYEKLYSPHALRKPDAEILKDIRELDDLLENWRQSLASETRPPLSFAQEAKQLPTKGLTIPSFMLRLEYHHCITTIHQASSRCRNWSHDRLINEGLSSSLDLALEASRSLLSYLHFAEHLLVPNLFWIVIFYPISAVLTLFCNILLNPATESASTDAQSLREVLEFVETFLYRAQVFDRHLQHMKRLNEFIAELVEMAGSAIEQVQRSPEGNTP</sequence>
<dbReference type="GO" id="GO:0006351">
    <property type="term" value="P:DNA-templated transcription"/>
    <property type="evidence" value="ECO:0007669"/>
    <property type="project" value="InterPro"/>
</dbReference>
<keyword evidence="4" id="KW-0804">Transcription</keyword>
<dbReference type="AlphaFoldDB" id="A0A0D2ENN6"/>
<evidence type="ECO:0000313" key="10">
    <source>
        <dbReference type="Proteomes" id="UP000053789"/>
    </source>
</evidence>
<evidence type="ECO:0000313" key="9">
    <source>
        <dbReference type="EMBL" id="KIW91601.1"/>
    </source>
</evidence>
<dbReference type="Pfam" id="PF04082">
    <property type="entry name" value="Fungal_trans"/>
    <property type="match status" value="1"/>
</dbReference>
<feature type="transmembrane region" description="Helical" evidence="7">
    <location>
        <begin position="472"/>
        <end position="493"/>
    </location>
</feature>
<dbReference type="Proteomes" id="UP000053789">
    <property type="component" value="Unassembled WGS sequence"/>
</dbReference>
<dbReference type="CDD" id="cd12148">
    <property type="entry name" value="fungal_TF_MHR"/>
    <property type="match status" value="1"/>
</dbReference>
<gene>
    <name evidence="9" type="ORF">Z519_07568</name>
</gene>
<keyword evidence="3" id="KW-0238">DNA-binding</keyword>
<dbReference type="EMBL" id="KN846990">
    <property type="protein sequence ID" value="KIW91601.1"/>
    <property type="molecule type" value="Genomic_DNA"/>
</dbReference>
<dbReference type="HOGENOM" id="CLU_010813_0_1_1"/>
<protein>
    <recommendedName>
        <fullName evidence="8">Xylanolytic transcriptional activator regulatory domain-containing protein</fullName>
    </recommendedName>
</protein>
<proteinExistence type="predicted"/>
<evidence type="ECO:0000256" key="4">
    <source>
        <dbReference type="ARBA" id="ARBA00023163"/>
    </source>
</evidence>
<dbReference type="VEuPathDB" id="FungiDB:Z519_07568"/>
<dbReference type="GO" id="GO:0003700">
    <property type="term" value="F:DNA-binding transcription factor activity"/>
    <property type="evidence" value="ECO:0007669"/>
    <property type="project" value="InterPro"/>
</dbReference>
<dbReference type="GO" id="GO:0008270">
    <property type="term" value="F:zinc ion binding"/>
    <property type="evidence" value="ECO:0007669"/>
    <property type="project" value="InterPro"/>
</dbReference>
<dbReference type="GeneID" id="27700496"/>
<keyword evidence="7" id="KW-1133">Transmembrane helix</keyword>